<name>A0A1J4JEW7_9EUKA</name>
<dbReference type="VEuPathDB" id="TrichDB:TRFO_38050"/>
<feature type="region of interest" description="Disordered" evidence="2">
    <location>
        <begin position="455"/>
        <end position="498"/>
    </location>
</feature>
<dbReference type="PANTHER" id="PTHR21715:SF0">
    <property type="entry name" value="RH04127P"/>
    <property type="match status" value="1"/>
</dbReference>
<feature type="coiled-coil region" evidence="1">
    <location>
        <begin position="187"/>
        <end position="261"/>
    </location>
</feature>
<keyword evidence="5" id="KW-1185">Reference proteome</keyword>
<dbReference type="PANTHER" id="PTHR21715">
    <property type="entry name" value="RH04127P"/>
    <property type="match status" value="1"/>
</dbReference>
<dbReference type="Proteomes" id="UP000179807">
    <property type="component" value="Unassembled WGS sequence"/>
</dbReference>
<dbReference type="AlphaFoldDB" id="A0A1J4JEW7"/>
<proteinExistence type="predicted"/>
<accession>A0A1J4JEW7</accession>
<protein>
    <recommendedName>
        <fullName evidence="3">WW domain-containing protein</fullName>
    </recommendedName>
</protein>
<evidence type="ECO:0000259" key="3">
    <source>
        <dbReference type="PROSITE" id="PS50020"/>
    </source>
</evidence>
<dbReference type="RefSeq" id="XP_068348941.1">
    <property type="nucleotide sequence ID" value="XM_068511810.1"/>
</dbReference>
<feature type="compositionally biased region" description="Polar residues" evidence="2">
    <location>
        <begin position="456"/>
        <end position="469"/>
    </location>
</feature>
<dbReference type="OrthoDB" id="6344460at2759"/>
<comment type="caution">
    <text evidence="4">The sequence shown here is derived from an EMBL/GenBank/DDBJ whole genome shotgun (WGS) entry which is preliminary data.</text>
</comment>
<feature type="domain" description="WW" evidence="3">
    <location>
        <begin position="48"/>
        <end position="83"/>
    </location>
</feature>
<evidence type="ECO:0000256" key="2">
    <source>
        <dbReference type="SAM" id="MobiDB-lite"/>
    </source>
</evidence>
<keyword evidence="1" id="KW-0175">Coiled coil</keyword>
<dbReference type="GeneID" id="94846514"/>
<evidence type="ECO:0000256" key="1">
    <source>
        <dbReference type="SAM" id="Coils"/>
    </source>
</evidence>
<evidence type="ECO:0000313" key="5">
    <source>
        <dbReference type="Proteomes" id="UP000179807"/>
    </source>
</evidence>
<dbReference type="Gene3D" id="3.30.1470.10">
    <property type="entry name" value="Photosystem I PsaD, reaction center subunit II"/>
    <property type="match status" value="1"/>
</dbReference>
<reference evidence="4" key="1">
    <citation type="submission" date="2016-10" db="EMBL/GenBank/DDBJ databases">
        <authorList>
            <person name="Benchimol M."/>
            <person name="Almeida L.G."/>
            <person name="Vasconcelos A.T."/>
            <person name="Perreira-Neves A."/>
            <person name="Rosa I.A."/>
            <person name="Tasca T."/>
            <person name="Bogo M.R."/>
            <person name="de Souza W."/>
        </authorList>
    </citation>
    <scope>NUCLEOTIDE SEQUENCE [LARGE SCALE GENOMIC DNA]</scope>
    <source>
        <strain evidence="4">K</strain>
    </source>
</reference>
<sequence>MNDEFVVEEYRPNVDPTLSEIQECCNSLGINKSIDPDLEYIAIELLRAPIPPGWKFYRNKTNPSLFFFFNTTTKKVQTQHPSFQTYLDLFNSEKQKKSDSYISVEDSDDVIDNEAEIEKLKSVHSQKIAELKMQQQIELNKLINDLDSINSKRLKKYSSAREKYQTAIQKYVDFSENHKVHLSNQLIEAEKRKTQKIIELRKRYEAEINEQKEKYDKLKKEGEVDFRKFQKVLEQKKIEEMKQFEKKLEEEKRLMANRKIRRRWRMVTSKPLFVASKVHLKISKPISIDILDEFVGKFSKPRTIFERLGQYDDASSTISKTEIPPFSLSVNQQYIPHNNSPSEDSESESYSVRFNFQPKNKKLKKTSVKIEQQIDRTTKNLKDSIDSTYNTLSTDFNSITDALKKHSFDINQQNLDFQQKTIEINREFNSTLNELEAIHRNALNTVTALHHANLSPHFSPQVPVTSYSPQPRRPKRNPFFDSDNEDEENTYDDYYVDESPELRNTTGIRKLKKFTVALSSAQKQKDKLNGRFKRVKDNVYE</sequence>
<dbReference type="InterPro" id="IPR053233">
    <property type="entry name" value="ABRA-related"/>
</dbReference>
<dbReference type="InterPro" id="IPR001202">
    <property type="entry name" value="WW_dom"/>
</dbReference>
<dbReference type="PROSITE" id="PS50020">
    <property type="entry name" value="WW_DOMAIN_2"/>
    <property type="match status" value="1"/>
</dbReference>
<gene>
    <name evidence="4" type="ORF">TRFO_38050</name>
</gene>
<organism evidence="4 5">
    <name type="scientific">Tritrichomonas foetus</name>
    <dbReference type="NCBI Taxonomy" id="1144522"/>
    <lineage>
        <taxon>Eukaryota</taxon>
        <taxon>Metamonada</taxon>
        <taxon>Parabasalia</taxon>
        <taxon>Tritrichomonadida</taxon>
        <taxon>Tritrichomonadidae</taxon>
        <taxon>Tritrichomonas</taxon>
    </lineage>
</organism>
<evidence type="ECO:0000313" key="4">
    <source>
        <dbReference type="EMBL" id="OHS95804.1"/>
    </source>
</evidence>
<feature type="compositionally biased region" description="Acidic residues" evidence="2">
    <location>
        <begin position="482"/>
        <end position="498"/>
    </location>
</feature>
<dbReference type="EMBL" id="MLAK01001220">
    <property type="protein sequence ID" value="OHS95804.1"/>
    <property type="molecule type" value="Genomic_DNA"/>
</dbReference>